<comment type="caution">
    <text evidence="1">The sequence shown here is derived from an EMBL/GenBank/DDBJ whole genome shotgun (WGS) entry which is preliminary data.</text>
</comment>
<gene>
    <name evidence="1" type="ORF">AB6A68_15205</name>
</gene>
<dbReference type="Proteomes" id="UP001560267">
    <property type="component" value="Unassembled WGS sequence"/>
</dbReference>
<evidence type="ECO:0000313" key="2">
    <source>
        <dbReference type="Proteomes" id="UP001560267"/>
    </source>
</evidence>
<name>A0ABV3Y765_9ACTN</name>
<evidence type="ECO:0008006" key="3">
    <source>
        <dbReference type="Google" id="ProtNLM"/>
    </source>
</evidence>
<keyword evidence="2" id="KW-1185">Reference proteome</keyword>
<proteinExistence type="predicted"/>
<protein>
    <recommendedName>
        <fullName evidence="3">Transposase</fullName>
    </recommendedName>
</protein>
<dbReference type="EMBL" id="JBFSHR010000345">
    <property type="protein sequence ID" value="MEX6431150.1"/>
    <property type="molecule type" value="Genomic_DNA"/>
</dbReference>
<evidence type="ECO:0000313" key="1">
    <source>
        <dbReference type="EMBL" id="MEX6431150.1"/>
    </source>
</evidence>
<reference evidence="1 2" key="1">
    <citation type="submission" date="2024-07" db="EMBL/GenBank/DDBJ databases">
        <title>Draft Genome Sequence of Ferrimicrobium acidiphilum Strain YE2023, Isolated from a Pulp of Bioleach Reactor.</title>
        <authorList>
            <person name="Elkina Y.A."/>
            <person name="Bulaeva A.G."/>
            <person name="Beletsky A.V."/>
            <person name="Mardanov A.V."/>
        </authorList>
    </citation>
    <scope>NUCLEOTIDE SEQUENCE [LARGE SCALE GENOMIC DNA]</scope>
    <source>
        <strain evidence="1 2">YE2023</strain>
    </source>
</reference>
<organism evidence="1 2">
    <name type="scientific">Ferrimicrobium acidiphilum</name>
    <dbReference type="NCBI Taxonomy" id="121039"/>
    <lineage>
        <taxon>Bacteria</taxon>
        <taxon>Bacillati</taxon>
        <taxon>Actinomycetota</taxon>
        <taxon>Acidimicrobiia</taxon>
        <taxon>Acidimicrobiales</taxon>
        <taxon>Acidimicrobiaceae</taxon>
        <taxon>Ferrimicrobium</taxon>
    </lineage>
</organism>
<feature type="non-terminal residue" evidence="1">
    <location>
        <position position="1"/>
    </location>
</feature>
<accession>A0ABV3Y765</accession>
<sequence>KLHALEKKHREARHIAKADRIKNNNLGTKKVKARKDKAQKRIANIASKAAHSGGMLQSCVWTTSKASSDPVWVRLLTG</sequence>